<keyword evidence="7" id="KW-1185">Reference proteome</keyword>
<dbReference type="SUPFAM" id="SSF52833">
    <property type="entry name" value="Thioredoxin-like"/>
    <property type="match status" value="1"/>
</dbReference>
<dbReference type="Gene3D" id="3.30.40.10">
    <property type="entry name" value="Zinc/RING finger domain, C3HC4 (zinc finger)"/>
    <property type="match status" value="1"/>
</dbReference>
<feature type="transmembrane region" description="Helical" evidence="4">
    <location>
        <begin position="423"/>
        <end position="439"/>
    </location>
</feature>
<dbReference type="Proteomes" id="UP000275408">
    <property type="component" value="Unassembled WGS sequence"/>
</dbReference>
<dbReference type="InterPro" id="IPR042494">
    <property type="entry name" value="RNF103"/>
</dbReference>
<protein>
    <recommendedName>
        <fullName evidence="5">RING-type domain-containing protein</fullName>
    </recommendedName>
</protein>
<evidence type="ECO:0000313" key="6">
    <source>
        <dbReference type="EMBL" id="RMX38501.1"/>
    </source>
</evidence>
<dbReference type="InterPro" id="IPR036249">
    <property type="entry name" value="Thioredoxin-like_sf"/>
</dbReference>
<accession>A0A3M6TAZ8</accession>
<proteinExistence type="predicted"/>
<keyword evidence="4" id="KW-1133">Transmembrane helix</keyword>
<dbReference type="GO" id="GO:0008270">
    <property type="term" value="F:zinc ion binding"/>
    <property type="evidence" value="ECO:0007669"/>
    <property type="project" value="UniProtKB-KW"/>
</dbReference>
<feature type="transmembrane region" description="Helical" evidence="4">
    <location>
        <begin position="362"/>
        <end position="383"/>
    </location>
</feature>
<evidence type="ECO:0000256" key="4">
    <source>
        <dbReference type="SAM" id="Phobius"/>
    </source>
</evidence>
<sequence length="637" mass="72812">MLAKLFVVLLSYLLLVFLAARIFEISSTWLKAGCLASQLLSPFALSVKKLKAILEERGVSYTGLVEKKELAELVEACGAVTGAESCSISTESSGEDEEKSNELQFTGASHFFEEVEDTKAGTWLVDVIPEGHSSLLRRKQWLVLKRKIVRFGIRIGTFNCGNDPRLCIKYGWKEPSLAISMPQGNQPKGNVILKTYDSKPSVELVFRWISKELSLKIETFDRVEEFSNTFKEKIKENPVYVVLFTTLPEPPLYLASLSVQFTGRVRFGHVRVFDWTTKKHILKNYNIKNFPRLMIFTPEGNLTYGYRKGEWIRYHNLELFLKTLHPEVNDVFVTVFLMINVSCCMALFIIDGGILKRLINFIWLLIFYNTSLIILCLPVLSILQLPLLTPVLDFVLKYSRYAMTSDAAAIMRNYLGLGLQHKWLMFGGYFCYGIMIWWVQKRIRWYFGYESESDNVTSITEWFTQDLHYITNVVQTFPTLGQSRINYSVSGLEDGFELLIRRLAVPELWLRPVIPAEYLNSLPVWRFCHSQVNHCSDNKHKQCSSKHNSCCKESVKPPGMLVAQDCSICLEDFKSGCMLLGLPCGHCYHQRCIEEWLCGGNSSGHYCCPVCRWPAFKQKPPALGANPIRSQAQETNV</sequence>
<dbReference type="GO" id="GO:0036503">
    <property type="term" value="P:ERAD pathway"/>
    <property type="evidence" value="ECO:0007669"/>
    <property type="project" value="TreeGrafter"/>
</dbReference>
<dbReference type="SUPFAM" id="SSF57850">
    <property type="entry name" value="RING/U-box"/>
    <property type="match status" value="1"/>
</dbReference>
<feature type="transmembrane region" description="Helical" evidence="4">
    <location>
        <begin position="331"/>
        <end position="350"/>
    </location>
</feature>
<keyword evidence="4" id="KW-0812">Transmembrane</keyword>
<keyword evidence="2" id="KW-0862">Zinc</keyword>
<dbReference type="OMA" id="PDWLAWP"/>
<comment type="caution">
    <text evidence="6">The sequence shown here is derived from an EMBL/GenBank/DDBJ whole genome shotgun (WGS) entry which is preliminary data.</text>
</comment>
<dbReference type="PANTHER" id="PTHR15302">
    <property type="entry name" value="E3 UBIQUITIN-PROTEIN LIGASE RNF103"/>
    <property type="match status" value="1"/>
</dbReference>
<dbReference type="InterPro" id="IPR001841">
    <property type="entry name" value="Znf_RING"/>
</dbReference>
<evidence type="ECO:0000259" key="5">
    <source>
        <dbReference type="PROSITE" id="PS50089"/>
    </source>
</evidence>
<evidence type="ECO:0000256" key="3">
    <source>
        <dbReference type="PROSITE-ProRule" id="PRU00175"/>
    </source>
</evidence>
<dbReference type="STRING" id="46731.A0A3M6TAZ8"/>
<gene>
    <name evidence="6" type="ORF">pdam_00015220</name>
</gene>
<feature type="domain" description="RING-type" evidence="5">
    <location>
        <begin position="566"/>
        <end position="612"/>
    </location>
</feature>
<dbReference type="GO" id="GO:0004842">
    <property type="term" value="F:ubiquitin-protein transferase activity"/>
    <property type="evidence" value="ECO:0007669"/>
    <property type="project" value="InterPro"/>
</dbReference>
<organism evidence="6 7">
    <name type="scientific">Pocillopora damicornis</name>
    <name type="common">Cauliflower coral</name>
    <name type="synonym">Millepora damicornis</name>
    <dbReference type="NCBI Taxonomy" id="46731"/>
    <lineage>
        <taxon>Eukaryota</taxon>
        <taxon>Metazoa</taxon>
        <taxon>Cnidaria</taxon>
        <taxon>Anthozoa</taxon>
        <taxon>Hexacorallia</taxon>
        <taxon>Scleractinia</taxon>
        <taxon>Astrocoeniina</taxon>
        <taxon>Pocilloporidae</taxon>
        <taxon>Pocillopora</taxon>
    </lineage>
</organism>
<dbReference type="SMART" id="SM00184">
    <property type="entry name" value="RING"/>
    <property type="match status" value="1"/>
</dbReference>
<keyword evidence="1 3" id="KW-0479">Metal-binding</keyword>
<keyword evidence="4" id="KW-0472">Membrane</keyword>
<dbReference type="CDD" id="cd16473">
    <property type="entry name" value="RING-H2_RNF103"/>
    <property type="match status" value="1"/>
</dbReference>
<dbReference type="OrthoDB" id="8062037at2759"/>
<keyword evidence="1 3" id="KW-0863">Zinc-finger</keyword>
<dbReference type="Gene3D" id="3.40.30.10">
    <property type="entry name" value="Glutaredoxin"/>
    <property type="match status" value="1"/>
</dbReference>
<name>A0A3M6TAZ8_POCDA</name>
<dbReference type="AlphaFoldDB" id="A0A3M6TAZ8"/>
<dbReference type="Pfam" id="PF17123">
    <property type="entry name" value="zf-RING_11"/>
    <property type="match status" value="1"/>
</dbReference>
<evidence type="ECO:0000256" key="2">
    <source>
        <dbReference type="ARBA" id="ARBA00022833"/>
    </source>
</evidence>
<dbReference type="EMBL" id="RCHS01003995">
    <property type="protein sequence ID" value="RMX38501.1"/>
    <property type="molecule type" value="Genomic_DNA"/>
</dbReference>
<dbReference type="InterPro" id="IPR013083">
    <property type="entry name" value="Znf_RING/FYVE/PHD"/>
</dbReference>
<evidence type="ECO:0000313" key="7">
    <source>
        <dbReference type="Proteomes" id="UP000275408"/>
    </source>
</evidence>
<dbReference type="GO" id="GO:0005783">
    <property type="term" value="C:endoplasmic reticulum"/>
    <property type="evidence" value="ECO:0007669"/>
    <property type="project" value="TreeGrafter"/>
</dbReference>
<evidence type="ECO:0000256" key="1">
    <source>
        <dbReference type="ARBA" id="ARBA00022771"/>
    </source>
</evidence>
<reference evidence="6 7" key="1">
    <citation type="journal article" date="2018" name="Sci. Rep.">
        <title>Comparative analysis of the Pocillopora damicornis genome highlights role of immune system in coral evolution.</title>
        <authorList>
            <person name="Cunning R."/>
            <person name="Bay R.A."/>
            <person name="Gillette P."/>
            <person name="Baker A.C."/>
            <person name="Traylor-Knowles N."/>
        </authorList>
    </citation>
    <scope>NUCLEOTIDE SEQUENCE [LARGE SCALE GENOMIC DNA]</scope>
    <source>
        <strain evidence="6">RSMAS</strain>
        <tissue evidence="6">Whole animal</tissue>
    </source>
</reference>
<dbReference type="GO" id="GO:0016567">
    <property type="term" value="P:protein ubiquitination"/>
    <property type="evidence" value="ECO:0007669"/>
    <property type="project" value="InterPro"/>
</dbReference>
<dbReference type="PANTHER" id="PTHR15302:SF0">
    <property type="entry name" value="E3 UBIQUITIN-PROTEIN LIGASE RNF103"/>
    <property type="match status" value="1"/>
</dbReference>
<dbReference type="PROSITE" id="PS50089">
    <property type="entry name" value="ZF_RING_2"/>
    <property type="match status" value="1"/>
</dbReference>